<protein>
    <submittedName>
        <fullName evidence="2">Uncharacterized protein</fullName>
    </submittedName>
</protein>
<reference evidence="2" key="1">
    <citation type="submission" date="2020-12" db="EMBL/GenBank/DDBJ databases">
        <title>WGS assembly of Carya illinoinensis cv. Pawnee.</title>
        <authorList>
            <person name="Platts A."/>
            <person name="Shu S."/>
            <person name="Wright S."/>
            <person name="Barry K."/>
            <person name="Edger P."/>
            <person name="Pires J.C."/>
            <person name="Schmutz J."/>
        </authorList>
    </citation>
    <scope>NUCLEOTIDE SEQUENCE</scope>
    <source>
        <tissue evidence="2">Leaf</tissue>
    </source>
</reference>
<dbReference type="Proteomes" id="UP000811609">
    <property type="component" value="Chromosome 13"/>
</dbReference>
<dbReference type="EMBL" id="CM031821">
    <property type="protein sequence ID" value="KAG6630185.1"/>
    <property type="molecule type" value="Genomic_DNA"/>
</dbReference>
<proteinExistence type="predicted"/>
<dbReference type="Proteomes" id="UP000811246">
    <property type="component" value="Chromosome 13"/>
</dbReference>
<evidence type="ECO:0000313" key="4">
    <source>
        <dbReference type="Proteomes" id="UP000811609"/>
    </source>
</evidence>
<comment type="caution">
    <text evidence="2">The sequence shown here is derived from an EMBL/GenBank/DDBJ whole genome shotgun (WGS) entry which is preliminary data.</text>
</comment>
<evidence type="ECO:0000313" key="2">
    <source>
        <dbReference type="EMBL" id="KAG6630185.1"/>
    </source>
</evidence>
<reference evidence="3" key="2">
    <citation type="submission" date="2021-01" db="EMBL/GenBank/DDBJ databases">
        <authorList>
            <person name="Lovell J.T."/>
            <person name="Bentley N."/>
            <person name="Bhattarai G."/>
            <person name="Jenkins J.W."/>
            <person name="Sreedasyam A."/>
            <person name="Alarcon Y."/>
            <person name="Bock C."/>
            <person name="Boston L."/>
            <person name="Carlson J."/>
            <person name="Cervantes K."/>
            <person name="Clermont K."/>
            <person name="Krom N."/>
            <person name="Kubenka K."/>
            <person name="Mamidi S."/>
            <person name="Mattison C."/>
            <person name="Monteros M."/>
            <person name="Pisani C."/>
            <person name="Plott C."/>
            <person name="Rajasekar S."/>
            <person name="Rhein H.S."/>
            <person name="Rohla C."/>
            <person name="Song M."/>
            <person name="Hilaire R.S."/>
            <person name="Shu S."/>
            <person name="Wells L."/>
            <person name="Wang X."/>
            <person name="Webber J."/>
            <person name="Heerema R.J."/>
            <person name="Klein P."/>
            <person name="Conner P."/>
            <person name="Grauke L."/>
            <person name="Grimwood J."/>
            <person name="Schmutz J."/>
            <person name="Randall J.J."/>
        </authorList>
    </citation>
    <scope>NUCLEOTIDE SEQUENCE</scope>
    <source>
        <tissue evidence="3">Leaf</tissue>
    </source>
</reference>
<dbReference type="OrthoDB" id="1928482at2759"/>
<keyword evidence="4" id="KW-1185">Reference proteome</keyword>
<feature type="compositionally biased region" description="Basic and acidic residues" evidence="1">
    <location>
        <begin position="1"/>
        <end position="13"/>
    </location>
</feature>
<organism evidence="2 4">
    <name type="scientific">Carya illinoinensis</name>
    <name type="common">Pecan</name>
    <dbReference type="NCBI Taxonomy" id="32201"/>
    <lineage>
        <taxon>Eukaryota</taxon>
        <taxon>Viridiplantae</taxon>
        <taxon>Streptophyta</taxon>
        <taxon>Embryophyta</taxon>
        <taxon>Tracheophyta</taxon>
        <taxon>Spermatophyta</taxon>
        <taxon>Magnoliopsida</taxon>
        <taxon>eudicotyledons</taxon>
        <taxon>Gunneridae</taxon>
        <taxon>Pentapetalae</taxon>
        <taxon>rosids</taxon>
        <taxon>fabids</taxon>
        <taxon>Fagales</taxon>
        <taxon>Juglandaceae</taxon>
        <taxon>Carya</taxon>
    </lineage>
</organism>
<evidence type="ECO:0000256" key="1">
    <source>
        <dbReference type="SAM" id="MobiDB-lite"/>
    </source>
</evidence>
<feature type="compositionally biased region" description="Basic and acidic residues" evidence="1">
    <location>
        <begin position="61"/>
        <end position="71"/>
    </location>
</feature>
<evidence type="ECO:0000313" key="3">
    <source>
        <dbReference type="EMBL" id="KAG6679594.1"/>
    </source>
</evidence>
<gene>
    <name evidence="2" type="ORF">CIPAW_13G000700</name>
    <name evidence="3" type="ORF">I3842_13G000600</name>
</gene>
<dbReference type="EMBL" id="CM031837">
    <property type="protein sequence ID" value="KAG6679594.1"/>
    <property type="molecule type" value="Genomic_DNA"/>
</dbReference>
<name>A0A8T1NIP1_CARIL</name>
<sequence length="146" mass="16784">MGRDSNPSKHHYDITMSKRTRRPSKLQDANQDCSTIDSPRNDTSTPWKAVVNEGDESSPSRSDEAGEDDRKKSLKQLIKSRNSLGQHFTQEKQLQLVTKQQEEGFQGLKLKRMVSRYAKVLSHLIKVKRDLPEGESRKKPLILLKR</sequence>
<feature type="compositionally biased region" description="Polar residues" evidence="1">
    <location>
        <begin position="27"/>
        <end position="46"/>
    </location>
</feature>
<feature type="region of interest" description="Disordered" evidence="1">
    <location>
        <begin position="1"/>
        <end position="86"/>
    </location>
</feature>
<accession>A0A8T1NIP1</accession>
<dbReference type="AlphaFoldDB" id="A0A8T1NIP1"/>